<protein>
    <recommendedName>
        <fullName evidence="3">glucan endo-1,3-beta-D-glucosidase</fullName>
        <ecNumber evidence="3">3.2.1.39</ecNumber>
    </recommendedName>
</protein>
<dbReference type="Pfam" id="PF17652">
    <property type="entry name" value="Glyco_hydro81C"/>
    <property type="match status" value="1"/>
</dbReference>
<evidence type="ECO:0000256" key="7">
    <source>
        <dbReference type="ARBA" id="ARBA00023316"/>
    </source>
</evidence>
<evidence type="ECO:0000256" key="4">
    <source>
        <dbReference type="ARBA" id="ARBA00022801"/>
    </source>
</evidence>
<keyword evidence="13" id="KW-1185">Reference proteome</keyword>
<dbReference type="OMA" id="YIQMIHA"/>
<proteinExistence type="inferred from homology"/>
<keyword evidence="5" id="KW-0119">Carbohydrate metabolism</keyword>
<feature type="compositionally biased region" description="Polar residues" evidence="9">
    <location>
        <begin position="1"/>
        <end position="16"/>
    </location>
</feature>
<dbReference type="Proteomes" id="UP000002668">
    <property type="component" value="Genome"/>
</dbReference>
<evidence type="ECO:0000256" key="9">
    <source>
        <dbReference type="SAM" id="MobiDB-lite"/>
    </source>
</evidence>
<name>E4ZJ93_LEPMJ</name>
<dbReference type="AlphaFoldDB" id="E4ZJ93"/>
<evidence type="ECO:0000256" key="3">
    <source>
        <dbReference type="ARBA" id="ARBA00012780"/>
    </source>
</evidence>
<dbReference type="PROSITE" id="PS52008">
    <property type="entry name" value="GH81"/>
    <property type="match status" value="1"/>
</dbReference>
<accession>E4ZJ93</accession>
<comment type="catalytic activity">
    <reaction evidence="1">
        <text>Hydrolysis of (1-&gt;3)-beta-D-glucosidic linkages in (1-&gt;3)-beta-D-glucans.</text>
        <dbReference type="EC" id="3.2.1.39"/>
    </reaction>
</comment>
<evidence type="ECO:0000256" key="6">
    <source>
        <dbReference type="ARBA" id="ARBA00023295"/>
    </source>
</evidence>
<dbReference type="PANTHER" id="PTHR31983">
    <property type="entry name" value="ENDO-1,3(4)-BETA-GLUCANASE 1"/>
    <property type="match status" value="1"/>
</dbReference>
<dbReference type="EMBL" id="FP929072">
    <property type="protein sequence ID" value="CBX91524.1"/>
    <property type="molecule type" value="Genomic_DNA"/>
</dbReference>
<keyword evidence="6" id="KW-0326">Glycosidase</keyword>
<dbReference type="GO" id="GO:0071555">
    <property type="term" value="P:cell wall organization"/>
    <property type="evidence" value="ECO:0007669"/>
    <property type="project" value="UniProtKB-KW"/>
</dbReference>
<dbReference type="GO" id="GO:0042973">
    <property type="term" value="F:glucan endo-1,3-beta-D-glucosidase activity"/>
    <property type="evidence" value="ECO:0007669"/>
    <property type="project" value="UniProtKB-EC"/>
</dbReference>
<dbReference type="InParanoid" id="E4ZJ93"/>
<dbReference type="PANTHER" id="PTHR31983:SF0">
    <property type="entry name" value="GLUCAN ENDO-1,3-BETA-D-GLUCOSIDASE 2"/>
    <property type="match status" value="1"/>
</dbReference>
<sequence length="691" mass="77038">MGRPFSSPTTSASTLNTKRESCKEAWRDTRKCILTSFGYGTTATPDEIPPDNIFVPIQQDNILPQVPIGRHHPVPRKGIEDDDRRTLHTNKFYTNSFLGNQNMPIWTHPYSIWWGKGWLVPDLLPSFGMNVTHAEEQDITYGPGDPASMYKNPLRKQCLILSAKELDGHTTLTTDTHLPFSVNVNLNGRSGPAPVRMTFPVVQGMSFVTASYRNATPMIHTGGKGFTDFVGPIHMGRSAKYRVSDLDGRPWIIYINPVPDVEYDSLRLVRVDSHTLLAPPGFKGTIQVAKNPLGAEGEAIYDRTFGTFVCEAKVTAVVQDTRAVYSLQYTKVGTAPLLTFALPHHILSLDPDLKSKVTKLQLRTTTKGKATAIWSDNLTMIESALPSTMHFGPWNPAQNSTPRLRFPPEVLALIAAVAERDLRRAMTDPIPLDSMYHAGKSLAKFATLVWVIKDILSNDMLATTGLDKLKQQFSRYTSNQQKFPLYYDDGWKGVVSNAGFAHAGADFGNTYYNNHHFHFGYHVYVSAVIGFLDPGWLAQGDNRAWTNMLVKDFAESDYAGRDYPFSRSFDWYHGHSWAKGLWESGHGKDGESTSEDGFASFAVKMWGRVGGDGNMEKRGNLMLAIQARSFNSYFYLQTSNTNHPARFVQNMVSGILFENKVEYASTCSLASTTPSSSLSIFPPLKDSLRGW</sequence>
<evidence type="ECO:0000259" key="11">
    <source>
        <dbReference type="Pfam" id="PF17652"/>
    </source>
</evidence>
<dbReference type="InterPro" id="IPR040451">
    <property type="entry name" value="GH81_N"/>
</dbReference>
<evidence type="ECO:0000256" key="8">
    <source>
        <dbReference type="ARBA" id="ARBA00023326"/>
    </source>
</evidence>
<organism evidence="13">
    <name type="scientific">Leptosphaeria maculans (strain JN3 / isolate v23.1.3 / race Av1-4-5-6-7-8)</name>
    <name type="common">Blackleg fungus</name>
    <name type="synonym">Phoma lingam</name>
    <dbReference type="NCBI Taxonomy" id="985895"/>
    <lineage>
        <taxon>Eukaryota</taxon>
        <taxon>Fungi</taxon>
        <taxon>Dikarya</taxon>
        <taxon>Ascomycota</taxon>
        <taxon>Pezizomycotina</taxon>
        <taxon>Dothideomycetes</taxon>
        <taxon>Pleosporomycetidae</taxon>
        <taxon>Pleosporales</taxon>
        <taxon>Pleosporineae</taxon>
        <taxon>Leptosphaeriaceae</taxon>
        <taxon>Plenodomus</taxon>
        <taxon>Plenodomus lingam/Leptosphaeria maculans species complex</taxon>
    </lineage>
</organism>
<dbReference type="EC" id="3.2.1.39" evidence="3"/>
<dbReference type="GO" id="GO:0000272">
    <property type="term" value="P:polysaccharide catabolic process"/>
    <property type="evidence" value="ECO:0007669"/>
    <property type="project" value="UniProtKB-KW"/>
</dbReference>
<keyword evidence="4" id="KW-0378">Hydrolase</keyword>
<dbReference type="VEuPathDB" id="FungiDB:LEMA_P070320.1"/>
<comment type="similarity">
    <text evidence="2">Belongs to the glycosyl hydrolase 81 family.</text>
</comment>
<evidence type="ECO:0000313" key="13">
    <source>
        <dbReference type="Proteomes" id="UP000002668"/>
    </source>
</evidence>
<evidence type="ECO:0000256" key="2">
    <source>
        <dbReference type="ARBA" id="ARBA00010730"/>
    </source>
</evidence>
<feature type="region of interest" description="Disordered" evidence="9">
    <location>
        <begin position="1"/>
        <end position="20"/>
    </location>
</feature>
<feature type="domain" description="Glycosyl hydrolase family 81 C-terminal" evidence="11">
    <location>
        <begin position="409"/>
        <end position="665"/>
    </location>
</feature>
<reference evidence="13" key="1">
    <citation type="journal article" date="2011" name="Nat. Commun.">
        <title>Effector diversification within compartments of the Leptosphaeria maculans genome affected by Repeat-Induced Point mutations.</title>
        <authorList>
            <person name="Rouxel T."/>
            <person name="Grandaubert J."/>
            <person name="Hane J.K."/>
            <person name="Hoede C."/>
            <person name="van de Wouw A.P."/>
            <person name="Couloux A."/>
            <person name="Dominguez V."/>
            <person name="Anthouard V."/>
            <person name="Bally P."/>
            <person name="Bourras S."/>
            <person name="Cozijnsen A.J."/>
            <person name="Ciuffetti L.M."/>
            <person name="Degrave A."/>
            <person name="Dilmaghani A."/>
            <person name="Duret L."/>
            <person name="Fudal I."/>
            <person name="Goodwin S.B."/>
            <person name="Gout L."/>
            <person name="Glaser N."/>
            <person name="Linglin J."/>
            <person name="Kema G.H.J."/>
            <person name="Lapalu N."/>
            <person name="Lawrence C.B."/>
            <person name="May K."/>
            <person name="Meyer M."/>
            <person name="Ollivier B."/>
            <person name="Poulain J."/>
            <person name="Schoch C.L."/>
            <person name="Simon A."/>
            <person name="Spatafora J.W."/>
            <person name="Stachowiak A."/>
            <person name="Turgeon B.G."/>
            <person name="Tyler B.M."/>
            <person name="Vincent D."/>
            <person name="Weissenbach J."/>
            <person name="Amselem J."/>
            <person name="Quesneville H."/>
            <person name="Oliver R.P."/>
            <person name="Wincker P."/>
            <person name="Balesdent M.-H."/>
            <person name="Howlett B.J."/>
        </authorList>
    </citation>
    <scope>NUCLEOTIDE SEQUENCE [LARGE SCALE GENOMIC DNA]</scope>
    <source>
        <strain evidence="13">JN3 / isolate v23.1.3 / race Av1-4-5-6-7-8</strain>
    </source>
</reference>
<keyword evidence="7" id="KW-0961">Cell wall biogenesis/degradation</keyword>
<keyword evidence="8" id="KW-0624">Polysaccharide degradation</keyword>
<dbReference type="InterPro" id="IPR005200">
    <property type="entry name" value="Endo-beta-glucanase"/>
</dbReference>
<dbReference type="CAZy" id="GH81">
    <property type="family name" value="Glycoside Hydrolase Family 81"/>
</dbReference>
<evidence type="ECO:0000313" key="12">
    <source>
        <dbReference type="EMBL" id="CBX91524.1"/>
    </source>
</evidence>
<dbReference type="Pfam" id="PF03639">
    <property type="entry name" value="Glyco_hydro_81"/>
    <property type="match status" value="1"/>
</dbReference>
<dbReference type="eggNOG" id="KOG2254">
    <property type="taxonomic scope" value="Eukaryota"/>
</dbReference>
<evidence type="ECO:0000256" key="1">
    <source>
        <dbReference type="ARBA" id="ARBA00000382"/>
    </source>
</evidence>
<feature type="domain" description="Glycosyl hydrolase family 81 N-terminal" evidence="10">
    <location>
        <begin position="72"/>
        <end position="396"/>
    </location>
</feature>
<dbReference type="InterPro" id="IPR040720">
    <property type="entry name" value="GH81_C"/>
</dbReference>
<gene>
    <name evidence="12" type="ORF">LEMA_P070320.1</name>
</gene>
<dbReference type="STRING" id="985895.E4ZJ93"/>
<dbReference type="HOGENOM" id="CLU_005482_2_1_1"/>
<dbReference type="OrthoDB" id="4473401at2759"/>
<dbReference type="Gene3D" id="2.70.98.30">
    <property type="entry name" value="Golgi alpha-mannosidase II, domain 4"/>
    <property type="match status" value="1"/>
</dbReference>
<dbReference type="GO" id="GO:0052861">
    <property type="term" value="F:endo-1,3(4)-beta-glucanase activity"/>
    <property type="evidence" value="ECO:0007669"/>
    <property type="project" value="InterPro"/>
</dbReference>
<dbReference type="GO" id="GO:0009986">
    <property type="term" value="C:cell surface"/>
    <property type="evidence" value="ECO:0007669"/>
    <property type="project" value="TreeGrafter"/>
</dbReference>
<evidence type="ECO:0000256" key="5">
    <source>
        <dbReference type="ARBA" id="ARBA00023277"/>
    </source>
</evidence>
<dbReference type="Gene3D" id="1.10.287.1170">
    <property type="entry name" value="glycoside hydrolase family 81 endo-[beta] glucanase"/>
    <property type="match status" value="1"/>
</dbReference>
<evidence type="ECO:0000259" key="10">
    <source>
        <dbReference type="Pfam" id="PF03639"/>
    </source>
</evidence>